<keyword evidence="5" id="KW-1185">Reference proteome</keyword>
<sequence>MQVQDIMTPNFHAIGQSASMAEAASLMRDQDVGFLPVIEENQIIGTLTDRDITVRGLASGYPPETAVADIMNPGVDFQYADADIEAAAQLMHERQVRRLMVLDHSNRCIGVVSLGDLSLGSGDPTLAGAALKGVSEQSAP</sequence>
<evidence type="ECO:0000259" key="3">
    <source>
        <dbReference type="PROSITE" id="PS51371"/>
    </source>
</evidence>
<dbReference type="RefSeq" id="WP_328984223.1">
    <property type="nucleotide sequence ID" value="NZ_CP121472.1"/>
</dbReference>
<dbReference type="PANTHER" id="PTHR48108:SF34">
    <property type="entry name" value="CBS DOMAIN-CONTAINING PROTEIN YHCV"/>
    <property type="match status" value="1"/>
</dbReference>
<protein>
    <submittedName>
        <fullName evidence="4">Hypoxic response protein 1</fullName>
    </submittedName>
</protein>
<organism evidence="4 5">
    <name type="scientific">Thiorhodovibrio winogradskyi</name>
    <dbReference type="NCBI Taxonomy" id="77007"/>
    <lineage>
        <taxon>Bacteria</taxon>
        <taxon>Pseudomonadati</taxon>
        <taxon>Pseudomonadota</taxon>
        <taxon>Gammaproteobacteria</taxon>
        <taxon>Chromatiales</taxon>
        <taxon>Chromatiaceae</taxon>
        <taxon>Thiorhodovibrio</taxon>
    </lineage>
</organism>
<dbReference type="SUPFAM" id="SSF54631">
    <property type="entry name" value="CBS-domain pair"/>
    <property type="match status" value="1"/>
</dbReference>
<dbReference type="EMBL" id="CP121472">
    <property type="protein sequence ID" value="WPL18459.1"/>
    <property type="molecule type" value="Genomic_DNA"/>
</dbReference>
<keyword evidence="1" id="KW-0677">Repeat</keyword>
<accession>A0ABZ0SD54</accession>
<dbReference type="InterPro" id="IPR046342">
    <property type="entry name" value="CBS_dom_sf"/>
</dbReference>
<dbReference type="Pfam" id="PF00571">
    <property type="entry name" value="CBS"/>
    <property type="match status" value="2"/>
</dbReference>
<dbReference type="CDD" id="cd04622">
    <property type="entry name" value="CBS_pair_HRP1_like"/>
    <property type="match status" value="1"/>
</dbReference>
<feature type="domain" description="CBS" evidence="3">
    <location>
        <begin position="71"/>
        <end position="128"/>
    </location>
</feature>
<proteinExistence type="predicted"/>
<feature type="domain" description="CBS" evidence="3">
    <location>
        <begin position="7"/>
        <end position="64"/>
    </location>
</feature>
<dbReference type="InterPro" id="IPR051462">
    <property type="entry name" value="CBS_domain-containing"/>
</dbReference>
<dbReference type="SMART" id="SM00116">
    <property type="entry name" value="CBS"/>
    <property type="match status" value="2"/>
</dbReference>
<name>A0ABZ0SD54_9GAMM</name>
<evidence type="ECO:0000256" key="1">
    <source>
        <dbReference type="ARBA" id="ARBA00022737"/>
    </source>
</evidence>
<reference evidence="4 5" key="1">
    <citation type="journal article" date="2023" name="Microorganisms">
        <title>Thiorhodovibrio frisius and Trv. litoralis spp. nov., Two Novel Members from a Clade of Fastidious Purple Sulfur Bacteria That Exhibit Unique Red-Shifted Light-Harvesting Capabilities.</title>
        <authorList>
            <person name="Methner A."/>
            <person name="Kuzyk S.B."/>
            <person name="Petersen J."/>
            <person name="Bauer S."/>
            <person name="Brinkmann H."/>
            <person name="Sichau K."/>
            <person name="Wanner G."/>
            <person name="Wolf J."/>
            <person name="Neumann-Schaal M."/>
            <person name="Henke P."/>
            <person name="Tank M."/>
            <person name="Sproer C."/>
            <person name="Bunk B."/>
            <person name="Overmann J."/>
        </authorList>
    </citation>
    <scope>NUCLEOTIDE SEQUENCE [LARGE SCALE GENOMIC DNA]</scope>
    <source>
        <strain evidence="4 5">DSM 6702</strain>
    </source>
</reference>
<dbReference type="Proteomes" id="UP001432180">
    <property type="component" value="Chromosome"/>
</dbReference>
<dbReference type="PANTHER" id="PTHR48108">
    <property type="entry name" value="CBS DOMAIN-CONTAINING PROTEIN CBSX2, CHLOROPLASTIC"/>
    <property type="match status" value="1"/>
</dbReference>
<dbReference type="PROSITE" id="PS51371">
    <property type="entry name" value="CBS"/>
    <property type="match status" value="2"/>
</dbReference>
<dbReference type="Gene3D" id="3.10.580.10">
    <property type="entry name" value="CBS-domain"/>
    <property type="match status" value="1"/>
</dbReference>
<evidence type="ECO:0000256" key="2">
    <source>
        <dbReference type="PROSITE-ProRule" id="PRU00703"/>
    </source>
</evidence>
<evidence type="ECO:0000313" key="5">
    <source>
        <dbReference type="Proteomes" id="UP001432180"/>
    </source>
</evidence>
<keyword evidence="2" id="KW-0129">CBS domain</keyword>
<gene>
    <name evidence="4" type="primary">hrp1_2</name>
    <name evidence="4" type="ORF">Thiowin_03532</name>
</gene>
<dbReference type="InterPro" id="IPR000644">
    <property type="entry name" value="CBS_dom"/>
</dbReference>
<evidence type="ECO:0000313" key="4">
    <source>
        <dbReference type="EMBL" id="WPL18459.1"/>
    </source>
</evidence>